<feature type="compositionally biased region" description="Low complexity" evidence="8">
    <location>
        <begin position="578"/>
        <end position="605"/>
    </location>
</feature>
<dbReference type="InterPro" id="IPR003316">
    <property type="entry name" value="E2F_WHTH_DNA-bd_dom"/>
</dbReference>
<evidence type="ECO:0000313" key="12">
    <source>
        <dbReference type="Proteomes" id="UP001491310"/>
    </source>
</evidence>
<evidence type="ECO:0000313" key="11">
    <source>
        <dbReference type="EMBL" id="KAK9907545.1"/>
    </source>
</evidence>
<evidence type="ECO:0000256" key="1">
    <source>
        <dbReference type="ARBA" id="ARBA00004123"/>
    </source>
</evidence>
<comment type="similarity">
    <text evidence="2 7">Belongs to the E2F/DP family.</text>
</comment>
<dbReference type="Pfam" id="PF02319">
    <property type="entry name" value="WHD_E2F_TDP"/>
    <property type="match status" value="1"/>
</dbReference>
<keyword evidence="5 7" id="KW-0804">Transcription</keyword>
<reference evidence="11 12" key="1">
    <citation type="journal article" date="2024" name="Nat. Commun.">
        <title>Phylogenomics reveals the evolutionary origins of lichenization in chlorophyte algae.</title>
        <authorList>
            <person name="Puginier C."/>
            <person name="Libourel C."/>
            <person name="Otte J."/>
            <person name="Skaloud P."/>
            <person name="Haon M."/>
            <person name="Grisel S."/>
            <person name="Petersen M."/>
            <person name="Berrin J.G."/>
            <person name="Delaux P.M."/>
            <person name="Dal Grande F."/>
            <person name="Keller J."/>
        </authorList>
    </citation>
    <scope>NUCLEOTIDE SEQUENCE [LARGE SCALE GENOMIC DNA]</scope>
    <source>
        <strain evidence="11 12">SAG 216-7</strain>
    </source>
</reference>
<dbReference type="SMART" id="SM01372">
    <property type="entry name" value="E2F_TDP"/>
    <property type="match status" value="1"/>
</dbReference>
<dbReference type="PANTHER" id="PTHR12548:SF9">
    <property type="entry name" value="TRANSCRIPTION FACTOR DP"/>
    <property type="match status" value="1"/>
</dbReference>
<feature type="compositionally biased region" description="Polar residues" evidence="8">
    <location>
        <begin position="537"/>
        <end position="549"/>
    </location>
</feature>
<evidence type="ECO:0000256" key="8">
    <source>
        <dbReference type="SAM" id="MobiDB-lite"/>
    </source>
</evidence>
<evidence type="ECO:0000256" key="5">
    <source>
        <dbReference type="ARBA" id="ARBA00023163"/>
    </source>
</evidence>
<feature type="region of interest" description="Disordered" evidence="8">
    <location>
        <begin position="371"/>
        <end position="611"/>
    </location>
</feature>
<dbReference type="CDD" id="cd14458">
    <property type="entry name" value="DP_DD"/>
    <property type="match status" value="1"/>
</dbReference>
<name>A0ABR2YL26_9CHLO</name>
<evidence type="ECO:0000256" key="3">
    <source>
        <dbReference type="ARBA" id="ARBA00023015"/>
    </source>
</evidence>
<evidence type="ECO:0000256" key="6">
    <source>
        <dbReference type="ARBA" id="ARBA00023242"/>
    </source>
</evidence>
<comment type="subcellular location">
    <subcellularLocation>
        <location evidence="1 7">Nucleus</location>
    </subcellularLocation>
</comment>
<dbReference type="SUPFAM" id="SSF46785">
    <property type="entry name" value="Winged helix' DNA-binding domain"/>
    <property type="match status" value="1"/>
</dbReference>
<proteinExistence type="inferred from homology"/>
<protein>
    <recommendedName>
        <fullName evidence="13">E2F/DP family winged-helix DNA-binding domain-containing protein</fullName>
    </recommendedName>
</protein>
<dbReference type="Gene3D" id="1.20.140.80">
    <property type="entry name" value="Transcription factor DP"/>
    <property type="match status" value="1"/>
</dbReference>
<feature type="compositionally biased region" description="Low complexity" evidence="8">
    <location>
        <begin position="375"/>
        <end position="397"/>
    </location>
</feature>
<comment type="caution">
    <text evidence="11">The sequence shown here is derived from an EMBL/GenBank/DDBJ whole genome shotgun (WGS) entry which is preliminary data.</text>
</comment>
<keyword evidence="12" id="KW-1185">Reference proteome</keyword>
<dbReference type="EMBL" id="JALJOT010000009">
    <property type="protein sequence ID" value="KAK9907545.1"/>
    <property type="molecule type" value="Genomic_DNA"/>
</dbReference>
<evidence type="ECO:0000256" key="4">
    <source>
        <dbReference type="ARBA" id="ARBA00023125"/>
    </source>
</evidence>
<feature type="compositionally biased region" description="Low complexity" evidence="8">
    <location>
        <begin position="425"/>
        <end position="448"/>
    </location>
</feature>
<dbReference type="InterPro" id="IPR014889">
    <property type="entry name" value="Transc_factor_DP_C"/>
</dbReference>
<feature type="compositionally biased region" description="Polar residues" evidence="8">
    <location>
        <begin position="461"/>
        <end position="471"/>
    </location>
</feature>
<keyword evidence="3 7" id="KW-0805">Transcription regulation</keyword>
<keyword evidence="6 7" id="KW-0539">Nucleus</keyword>
<feature type="compositionally biased region" description="Low complexity" evidence="8">
    <location>
        <begin position="405"/>
        <end position="416"/>
    </location>
</feature>
<evidence type="ECO:0000256" key="7">
    <source>
        <dbReference type="RuleBase" id="RU003796"/>
    </source>
</evidence>
<feature type="domain" description="Transcription factor DP C-terminal" evidence="9">
    <location>
        <begin position="245"/>
        <end position="379"/>
    </location>
</feature>
<dbReference type="InterPro" id="IPR015648">
    <property type="entry name" value="Transcrpt_fac_DP"/>
</dbReference>
<feature type="region of interest" description="Disordered" evidence="8">
    <location>
        <begin position="111"/>
        <end position="158"/>
    </location>
</feature>
<dbReference type="SMART" id="SM01138">
    <property type="entry name" value="DP"/>
    <property type="match status" value="1"/>
</dbReference>
<dbReference type="InterPro" id="IPR038168">
    <property type="entry name" value="TF_DP_C_sf"/>
</dbReference>
<dbReference type="SUPFAM" id="SSF144074">
    <property type="entry name" value="E2F-DP heterodimerization region"/>
    <property type="match status" value="1"/>
</dbReference>
<feature type="compositionally biased region" description="Polar residues" evidence="8">
    <location>
        <begin position="509"/>
        <end position="522"/>
    </location>
</feature>
<accession>A0ABR2YL26</accession>
<dbReference type="Gene3D" id="1.10.10.10">
    <property type="entry name" value="Winged helix-like DNA-binding domain superfamily/Winged helix DNA-binding domain"/>
    <property type="match status" value="1"/>
</dbReference>
<dbReference type="InterPro" id="IPR036388">
    <property type="entry name" value="WH-like_DNA-bd_sf"/>
</dbReference>
<dbReference type="Pfam" id="PF08781">
    <property type="entry name" value="DP"/>
    <property type="match status" value="1"/>
</dbReference>
<organism evidence="11 12">
    <name type="scientific">Coccomyxa subellipsoidea</name>
    <dbReference type="NCBI Taxonomy" id="248742"/>
    <lineage>
        <taxon>Eukaryota</taxon>
        <taxon>Viridiplantae</taxon>
        <taxon>Chlorophyta</taxon>
        <taxon>core chlorophytes</taxon>
        <taxon>Trebouxiophyceae</taxon>
        <taxon>Trebouxiophyceae incertae sedis</taxon>
        <taxon>Coccomyxaceae</taxon>
        <taxon>Coccomyxa</taxon>
    </lineage>
</organism>
<feature type="domain" description="E2F/DP family winged-helix DNA-binding" evidence="10">
    <location>
        <begin position="155"/>
        <end position="238"/>
    </location>
</feature>
<evidence type="ECO:0008006" key="13">
    <source>
        <dbReference type="Google" id="ProtNLM"/>
    </source>
</evidence>
<dbReference type="Proteomes" id="UP001491310">
    <property type="component" value="Unassembled WGS sequence"/>
</dbReference>
<dbReference type="InterPro" id="IPR037241">
    <property type="entry name" value="E2F-DP_heterodim"/>
</dbReference>
<dbReference type="InterPro" id="IPR036390">
    <property type="entry name" value="WH_DNA-bd_sf"/>
</dbReference>
<keyword evidence="4 7" id="KW-0238">DNA-binding</keyword>
<dbReference type="PANTHER" id="PTHR12548">
    <property type="entry name" value="TRANSCRIPTION FACTOR DP"/>
    <property type="match status" value="1"/>
</dbReference>
<evidence type="ECO:0000259" key="10">
    <source>
        <dbReference type="SMART" id="SM01372"/>
    </source>
</evidence>
<gene>
    <name evidence="11" type="ORF">WJX75_005682</name>
</gene>
<evidence type="ECO:0000256" key="2">
    <source>
        <dbReference type="ARBA" id="ARBA00010940"/>
    </source>
</evidence>
<evidence type="ECO:0000259" key="9">
    <source>
        <dbReference type="SMART" id="SM01138"/>
    </source>
</evidence>
<sequence>MDPGPSGLGGSLHDDLLRGFQDTGMYEYGVEYGIIQDGEIPEVQLRGDATSSDAATMRTITPQQYGGASASGCDRDAILNGQRLVMAADAAIAEALKVGEVTRLRLEAEEQGAANGSEDADDPMQGTPPKQRKKRSAARGMSSTGSEGASVGGRNNGKGLRHFSMKVCEKVESKGRTTYNEVADELVSEFSAPSLQAGSPGGAAYDEKNIRRRVYDALNVLMAMDIITKDKKEISWQGLPPAPASTLERMKEQRVRLKAKLAQQHAYLKETSKQHAAYRNLIVRHMDRPASALASMAAPNGAAPTALPLPFILIQVNPEASVEIQIADDNRQAMFDFAGTCFRIMGDDEVLYEMNLHVGADGMHAPQLPPLMPLGAPRAPSPAAESAATAATAAGAQRPPPPGLVPMGMGVPSAATAPPPPQGGAPPASLPGAGASAGALAAMRGPASQLLDQHPPATALNRPSQVQQQHQLPPITWSRPDQHVISPGSAMEEGTPPDSVKSAGGQNGRIPQTPQSGASLTGSIGGTMDLSPGGLLSTMTGVSSSQGSLMSPPPEMVGNAAQGWRWADPQNSAGISHASTSTPTAPSAQDLQDLMQQMQASRQQQEGLAGTYSQGFPIASLDAAGHPYMRQWHQ</sequence>